<keyword evidence="3" id="KW-1185">Reference proteome</keyword>
<sequence length="74" mass="8439">MRLVLLSIWILFVIYAFLLAPGERGMDDPLLGNIFTFQMDKVDPSIMMVFYLLGIYPLAFACLLLPTDDREIPA</sequence>
<keyword evidence="1" id="KW-1133">Transmembrane helix</keyword>
<dbReference type="EMBL" id="JBHSOW010000041">
    <property type="protein sequence ID" value="MFC5649758.1"/>
    <property type="molecule type" value="Genomic_DNA"/>
</dbReference>
<evidence type="ECO:0000313" key="2">
    <source>
        <dbReference type="EMBL" id="MFC5649758.1"/>
    </source>
</evidence>
<dbReference type="Proteomes" id="UP001596047">
    <property type="component" value="Unassembled WGS sequence"/>
</dbReference>
<accession>A0ABW0VX41</accession>
<keyword evidence="1" id="KW-0472">Membrane</keyword>
<evidence type="ECO:0000313" key="3">
    <source>
        <dbReference type="Proteomes" id="UP001596047"/>
    </source>
</evidence>
<name>A0ABW0VX41_9BACL</name>
<reference evidence="3" key="1">
    <citation type="journal article" date="2019" name="Int. J. Syst. Evol. Microbiol.">
        <title>The Global Catalogue of Microorganisms (GCM) 10K type strain sequencing project: providing services to taxonomists for standard genome sequencing and annotation.</title>
        <authorList>
            <consortium name="The Broad Institute Genomics Platform"/>
            <consortium name="The Broad Institute Genome Sequencing Center for Infectious Disease"/>
            <person name="Wu L."/>
            <person name="Ma J."/>
        </authorList>
    </citation>
    <scope>NUCLEOTIDE SEQUENCE [LARGE SCALE GENOMIC DNA]</scope>
    <source>
        <strain evidence="3">CGMCC 1.3240</strain>
    </source>
</reference>
<protein>
    <submittedName>
        <fullName evidence="2">Uncharacterized protein</fullName>
    </submittedName>
</protein>
<keyword evidence="1" id="KW-0812">Transmembrane</keyword>
<dbReference type="RefSeq" id="WP_379188301.1">
    <property type="nucleotide sequence ID" value="NZ_JBHSOW010000041.1"/>
</dbReference>
<proteinExistence type="predicted"/>
<feature type="transmembrane region" description="Helical" evidence="1">
    <location>
        <begin position="46"/>
        <end position="65"/>
    </location>
</feature>
<comment type="caution">
    <text evidence="2">The sequence shown here is derived from an EMBL/GenBank/DDBJ whole genome shotgun (WGS) entry which is preliminary data.</text>
</comment>
<gene>
    <name evidence="2" type="ORF">ACFPYJ_11620</name>
</gene>
<organism evidence="2 3">
    <name type="scientific">Paenibacillus solisilvae</name>
    <dbReference type="NCBI Taxonomy" id="2486751"/>
    <lineage>
        <taxon>Bacteria</taxon>
        <taxon>Bacillati</taxon>
        <taxon>Bacillota</taxon>
        <taxon>Bacilli</taxon>
        <taxon>Bacillales</taxon>
        <taxon>Paenibacillaceae</taxon>
        <taxon>Paenibacillus</taxon>
    </lineage>
</organism>
<evidence type="ECO:0000256" key="1">
    <source>
        <dbReference type="SAM" id="Phobius"/>
    </source>
</evidence>